<dbReference type="Proteomes" id="UP000836788">
    <property type="component" value="Chromosome 21"/>
</dbReference>
<feature type="active site" evidence="6">
    <location>
        <position position="278"/>
    </location>
</feature>
<name>A0A8J9S988_PHATR</name>
<reference evidence="8" key="1">
    <citation type="submission" date="2022-02" db="EMBL/GenBank/DDBJ databases">
        <authorList>
            <person name="Giguere J D."/>
        </authorList>
    </citation>
    <scope>NUCLEOTIDE SEQUENCE</scope>
    <source>
        <strain evidence="8">CCAP 1055/1</strain>
    </source>
</reference>
<dbReference type="CDD" id="cd09020">
    <property type="entry name" value="D-hex-6-P-epi_like"/>
    <property type="match status" value="1"/>
</dbReference>
<evidence type="ECO:0000256" key="3">
    <source>
        <dbReference type="ARBA" id="ARBA00012083"/>
    </source>
</evidence>
<dbReference type="GO" id="GO:0005975">
    <property type="term" value="P:carbohydrate metabolic process"/>
    <property type="evidence" value="ECO:0007669"/>
    <property type="project" value="InterPro"/>
</dbReference>
<dbReference type="AlphaFoldDB" id="A0A8J9S988"/>
<dbReference type="PIRSF" id="PIRSF016020">
    <property type="entry name" value="PHexose_mutarotase"/>
    <property type="match status" value="1"/>
</dbReference>
<dbReference type="SUPFAM" id="SSF74650">
    <property type="entry name" value="Galactose mutarotase-like"/>
    <property type="match status" value="1"/>
</dbReference>
<evidence type="ECO:0000256" key="6">
    <source>
        <dbReference type="PIRSR" id="PIRSR016020-1"/>
    </source>
</evidence>
<feature type="binding site" evidence="7">
    <location>
        <position position="80"/>
    </location>
    <ligand>
        <name>substrate</name>
    </ligand>
</feature>
<dbReference type="InterPro" id="IPR008183">
    <property type="entry name" value="Aldose_1/G6P_1-epimerase"/>
</dbReference>
<evidence type="ECO:0000256" key="2">
    <source>
        <dbReference type="ARBA" id="ARBA00005866"/>
    </source>
</evidence>
<evidence type="ECO:0000313" key="8">
    <source>
        <dbReference type="EMBL" id="CAG9285937.1"/>
    </source>
</evidence>
<dbReference type="GO" id="GO:0005737">
    <property type="term" value="C:cytoplasm"/>
    <property type="evidence" value="ECO:0007669"/>
    <property type="project" value="TreeGrafter"/>
</dbReference>
<evidence type="ECO:0000256" key="7">
    <source>
        <dbReference type="PIRSR" id="PIRSR016020-2"/>
    </source>
</evidence>
<dbReference type="InterPro" id="IPR011013">
    <property type="entry name" value="Gal_mutarotase_sf_dom"/>
</dbReference>
<dbReference type="Gene3D" id="2.70.98.10">
    <property type="match status" value="1"/>
</dbReference>
<evidence type="ECO:0000256" key="4">
    <source>
        <dbReference type="ARBA" id="ARBA00023235"/>
    </source>
</evidence>
<evidence type="ECO:0000256" key="5">
    <source>
        <dbReference type="PIRNR" id="PIRNR016020"/>
    </source>
</evidence>
<dbReference type="Pfam" id="PF01263">
    <property type="entry name" value="Aldose_epim"/>
    <property type="match status" value="1"/>
</dbReference>
<feature type="binding site" evidence="7">
    <location>
        <position position="75"/>
    </location>
    <ligand>
        <name>substrate</name>
    </ligand>
</feature>
<feature type="binding site" evidence="7">
    <location>
        <position position="53"/>
    </location>
    <ligand>
        <name>substrate</name>
    </ligand>
</feature>
<dbReference type="InterPro" id="IPR025532">
    <property type="entry name" value="G6P_1-epimerase"/>
</dbReference>
<sequence>MKFAVKEIKHTKSGASCRIHEFGATVLSYTSAARREILFVSRDAKLDGSKAVRGGIPLVFPIFGPPKDESSTMPQHGFARNNVWSTVEGSEFDEDDSAGISYELDFNKVTAGKGTNNSWESGCYNVKLILDISITGDALTTILNIHNTGEEAFPFEALFHTYYSIDDHSAMDGSKCFVQGLEGYNAYDQLTKRNKMIGSEPITIDSELDSIHTPPDGIYIADLLIGVGATETIKLVCSGKVDGREVPVSVVVWNPHEKKAASMGDFGSDQYVDMLCVEPGLLRGDTLDAGKKATMKQIIAA</sequence>
<accession>A0A8J9S988</accession>
<evidence type="ECO:0000256" key="1">
    <source>
        <dbReference type="ARBA" id="ARBA00001096"/>
    </source>
</evidence>
<dbReference type="EMBL" id="OU594962">
    <property type="protein sequence ID" value="CAG9285937.1"/>
    <property type="molecule type" value="Genomic_DNA"/>
</dbReference>
<gene>
    <name evidence="8" type="ORF">PTTT1_LOCUS30700</name>
</gene>
<comment type="similarity">
    <text evidence="2 5">Belongs to the glucose-6-phosphate 1-epimerase family.</text>
</comment>
<dbReference type="InterPro" id="IPR014718">
    <property type="entry name" value="GH-type_carb-bd"/>
</dbReference>
<dbReference type="EC" id="5.1.3.15" evidence="3 5"/>
<protein>
    <recommendedName>
        <fullName evidence="3 5">glucose-6-phosphate 1-epimerase</fullName>
        <ecNumber evidence="3 5">5.1.3.15</ecNumber>
    </recommendedName>
</protein>
<dbReference type="GO" id="GO:0030246">
    <property type="term" value="F:carbohydrate binding"/>
    <property type="evidence" value="ECO:0007669"/>
    <property type="project" value="UniProtKB-UniRule"/>
</dbReference>
<dbReference type="OMA" id="FAMMLKC"/>
<comment type="catalytic activity">
    <reaction evidence="1">
        <text>alpha-D-glucose 6-phosphate = beta-D-glucose 6-phosphate</text>
        <dbReference type="Rhea" id="RHEA:16249"/>
        <dbReference type="ChEBI" id="CHEBI:58225"/>
        <dbReference type="ChEBI" id="CHEBI:58247"/>
        <dbReference type="EC" id="5.1.3.15"/>
    </reaction>
</comment>
<keyword evidence="4 5" id="KW-0413">Isomerase</keyword>
<feature type="active site" evidence="6">
    <location>
        <position position="160"/>
    </location>
</feature>
<dbReference type="GO" id="GO:0047938">
    <property type="term" value="F:glucose-6-phosphate 1-epimerase activity"/>
    <property type="evidence" value="ECO:0007669"/>
    <property type="project" value="UniProtKB-UniRule"/>
</dbReference>
<proteinExistence type="inferred from homology"/>
<dbReference type="PANTHER" id="PTHR11122:SF13">
    <property type="entry name" value="GLUCOSE-6-PHOSPHATE 1-EPIMERASE"/>
    <property type="match status" value="1"/>
</dbReference>
<dbReference type="PANTHER" id="PTHR11122">
    <property type="entry name" value="APOSPORY-ASSOCIATED PROTEIN C-RELATED"/>
    <property type="match status" value="1"/>
</dbReference>
<organism evidence="8">
    <name type="scientific">Phaeodactylum tricornutum</name>
    <name type="common">Diatom</name>
    <dbReference type="NCBI Taxonomy" id="2850"/>
    <lineage>
        <taxon>Eukaryota</taxon>
        <taxon>Sar</taxon>
        <taxon>Stramenopiles</taxon>
        <taxon>Ochrophyta</taxon>
        <taxon>Bacillariophyta</taxon>
        <taxon>Bacillariophyceae</taxon>
        <taxon>Bacillariophycidae</taxon>
        <taxon>Naviculales</taxon>
        <taxon>Phaeodactylaceae</taxon>
        <taxon>Phaeodactylum</taxon>
    </lineage>
</organism>